<proteinExistence type="predicted"/>
<reference evidence="2 3" key="1">
    <citation type="submission" date="2012-03" db="EMBL/GenBank/DDBJ databases">
        <title>The Genome Sequence of Bartonella rattimassiliensis 15908.</title>
        <authorList>
            <consortium name="The Broad Institute Genome Sequencing Platform"/>
            <consortium name="The Broad Institute Genome Sequencing Center for Infectious Disease"/>
            <person name="Feldgarden M."/>
            <person name="Kirby J."/>
            <person name="Kosoy M."/>
            <person name="Birtles R."/>
            <person name="Probert W.S."/>
            <person name="Chiaraviglio L."/>
            <person name="Young S.K."/>
            <person name="Zeng Q."/>
            <person name="Gargeya S."/>
            <person name="Fitzgerald M."/>
            <person name="Haas B."/>
            <person name="Abouelleil A."/>
            <person name="Alvarado L."/>
            <person name="Arachchi H.M."/>
            <person name="Berlin A."/>
            <person name="Chapman S.B."/>
            <person name="Gearin G."/>
            <person name="Goldberg J."/>
            <person name="Griggs A."/>
            <person name="Gujja S."/>
            <person name="Hansen M."/>
            <person name="Heiman D."/>
            <person name="Howarth C."/>
            <person name="Larimer J."/>
            <person name="Lui A."/>
            <person name="MacDonald P.J.P."/>
            <person name="McCowen C."/>
            <person name="Montmayeur A."/>
            <person name="Murphy C."/>
            <person name="Neiman D."/>
            <person name="Pearson M."/>
            <person name="Priest M."/>
            <person name="Roberts A."/>
            <person name="Saif S."/>
            <person name="Shea T."/>
            <person name="Sisk P."/>
            <person name="Stolte C."/>
            <person name="Sykes S."/>
            <person name="Wortman J."/>
            <person name="Nusbaum C."/>
            <person name="Birren B."/>
        </authorList>
    </citation>
    <scope>NUCLEOTIDE SEQUENCE [LARGE SCALE GENOMIC DNA]</scope>
    <source>
        <strain evidence="2 3">15908</strain>
    </source>
</reference>
<dbReference type="HOGENOM" id="CLU_3114968_0_0_5"/>
<gene>
    <name evidence="2" type="ORF">MCY_00130</name>
</gene>
<sequence>MRTSRECLNRPIIILALIVENAMMFSIEFCFTFSPFACLCLSNLRNRQKT</sequence>
<dbReference type="Proteomes" id="UP000001077">
    <property type="component" value="Unassembled WGS sequence"/>
</dbReference>
<keyword evidence="1" id="KW-0472">Membrane</keyword>
<organism evidence="2 3">
    <name type="scientific">Bartonella rattimassiliensis 15908</name>
    <dbReference type="NCBI Taxonomy" id="1094556"/>
    <lineage>
        <taxon>Bacteria</taxon>
        <taxon>Pseudomonadati</taxon>
        <taxon>Pseudomonadota</taxon>
        <taxon>Alphaproteobacteria</taxon>
        <taxon>Hyphomicrobiales</taxon>
        <taxon>Bartonellaceae</taxon>
        <taxon>Bartonella</taxon>
    </lineage>
</organism>
<dbReference type="AlphaFoldDB" id="J0QPK5"/>
<dbReference type="RefSeq" id="WP_007346436.1">
    <property type="nucleotide sequence ID" value="NZ_CALY02000021.1"/>
</dbReference>
<evidence type="ECO:0000256" key="1">
    <source>
        <dbReference type="SAM" id="Phobius"/>
    </source>
</evidence>
<comment type="caution">
    <text evidence="2">The sequence shown here is derived from an EMBL/GenBank/DDBJ whole genome shotgun (WGS) entry which is preliminary data.</text>
</comment>
<evidence type="ECO:0000313" key="2">
    <source>
        <dbReference type="EMBL" id="EJF87676.1"/>
    </source>
</evidence>
<name>J0QPK5_9HYPH</name>
<dbReference type="STRING" id="1094556.MCY_00130"/>
<dbReference type="EMBL" id="AILY01000006">
    <property type="protein sequence ID" value="EJF87676.1"/>
    <property type="molecule type" value="Genomic_DNA"/>
</dbReference>
<keyword evidence="3" id="KW-1185">Reference proteome</keyword>
<protein>
    <submittedName>
        <fullName evidence="2">Uncharacterized protein</fullName>
    </submittedName>
</protein>
<accession>J0QPK5</accession>
<feature type="transmembrane region" description="Helical" evidence="1">
    <location>
        <begin position="12"/>
        <end position="37"/>
    </location>
</feature>
<keyword evidence="1" id="KW-0812">Transmembrane</keyword>
<keyword evidence="1" id="KW-1133">Transmembrane helix</keyword>
<evidence type="ECO:0000313" key="3">
    <source>
        <dbReference type="Proteomes" id="UP000001077"/>
    </source>
</evidence>